<name>A0A3P8DED5_9TREM</name>
<organism evidence="1 2">
    <name type="scientific">Schistosoma margrebowiei</name>
    <dbReference type="NCBI Taxonomy" id="48269"/>
    <lineage>
        <taxon>Eukaryota</taxon>
        <taxon>Metazoa</taxon>
        <taxon>Spiralia</taxon>
        <taxon>Lophotrochozoa</taxon>
        <taxon>Platyhelminthes</taxon>
        <taxon>Trematoda</taxon>
        <taxon>Digenea</taxon>
        <taxon>Strigeidida</taxon>
        <taxon>Schistosomatoidea</taxon>
        <taxon>Schistosomatidae</taxon>
        <taxon>Schistosoma</taxon>
    </lineage>
</organism>
<evidence type="ECO:0000313" key="1">
    <source>
        <dbReference type="EMBL" id="VDO94605.1"/>
    </source>
</evidence>
<gene>
    <name evidence="1" type="ORF">SMRZ_LOCUS11294</name>
</gene>
<evidence type="ECO:0000313" key="2">
    <source>
        <dbReference type="Proteomes" id="UP000277204"/>
    </source>
</evidence>
<dbReference type="EMBL" id="UZAI01006269">
    <property type="protein sequence ID" value="VDO94605.1"/>
    <property type="molecule type" value="Genomic_DNA"/>
</dbReference>
<reference evidence="1 2" key="1">
    <citation type="submission" date="2018-11" db="EMBL/GenBank/DDBJ databases">
        <authorList>
            <consortium name="Pathogen Informatics"/>
        </authorList>
    </citation>
    <scope>NUCLEOTIDE SEQUENCE [LARGE SCALE GENOMIC DNA]</scope>
    <source>
        <strain evidence="1 2">Zambia</strain>
    </source>
</reference>
<sequence length="65" mass="7581">MEYRDSWSLSFCQSHVYPLSCDVGMDYDLLIICITCIQVKTNQLRNHMDNLLTVPQEPCNRGSQR</sequence>
<proteinExistence type="predicted"/>
<accession>A0A3P8DED5</accession>
<dbReference type="Proteomes" id="UP000277204">
    <property type="component" value="Unassembled WGS sequence"/>
</dbReference>
<dbReference type="AlphaFoldDB" id="A0A3P8DED5"/>
<keyword evidence="2" id="KW-1185">Reference proteome</keyword>
<protein>
    <submittedName>
        <fullName evidence="1">Uncharacterized protein</fullName>
    </submittedName>
</protein>